<proteinExistence type="predicted"/>
<feature type="transmembrane region" description="Helical" evidence="1">
    <location>
        <begin position="50"/>
        <end position="71"/>
    </location>
</feature>
<name>A0A8T1VKC9_9STRA</name>
<dbReference type="Proteomes" id="UP000694044">
    <property type="component" value="Unassembled WGS sequence"/>
</dbReference>
<keyword evidence="3" id="KW-1185">Reference proteome</keyword>
<reference evidence="2" key="1">
    <citation type="submission" date="2021-02" db="EMBL/GenBank/DDBJ databases">
        <authorList>
            <person name="Palmer J.M."/>
        </authorList>
    </citation>
    <scope>NUCLEOTIDE SEQUENCE</scope>
    <source>
        <strain evidence="2">SCRP734</strain>
    </source>
</reference>
<dbReference type="EMBL" id="JAGDFM010000235">
    <property type="protein sequence ID" value="KAG7381682.1"/>
    <property type="molecule type" value="Genomic_DNA"/>
</dbReference>
<dbReference type="AlphaFoldDB" id="A0A8T1VKC9"/>
<accession>A0A8T1VKC9</accession>
<keyword evidence="1" id="KW-1133">Transmembrane helix</keyword>
<evidence type="ECO:0000313" key="3">
    <source>
        <dbReference type="Proteomes" id="UP000694044"/>
    </source>
</evidence>
<keyword evidence="1" id="KW-0472">Membrane</keyword>
<organism evidence="2 3">
    <name type="scientific">Phytophthora pseudosyringae</name>
    <dbReference type="NCBI Taxonomy" id="221518"/>
    <lineage>
        <taxon>Eukaryota</taxon>
        <taxon>Sar</taxon>
        <taxon>Stramenopiles</taxon>
        <taxon>Oomycota</taxon>
        <taxon>Peronosporomycetes</taxon>
        <taxon>Peronosporales</taxon>
        <taxon>Peronosporaceae</taxon>
        <taxon>Phytophthora</taxon>
    </lineage>
</organism>
<comment type="caution">
    <text evidence="2">The sequence shown here is derived from an EMBL/GenBank/DDBJ whole genome shotgun (WGS) entry which is preliminary data.</text>
</comment>
<feature type="transmembrane region" description="Helical" evidence="1">
    <location>
        <begin position="80"/>
        <end position="98"/>
    </location>
</feature>
<dbReference type="OrthoDB" id="3639251at2759"/>
<evidence type="ECO:0000313" key="2">
    <source>
        <dbReference type="EMBL" id="KAG7381682.1"/>
    </source>
</evidence>
<evidence type="ECO:0000256" key="1">
    <source>
        <dbReference type="SAM" id="Phobius"/>
    </source>
</evidence>
<gene>
    <name evidence="2" type="ORF">PHYPSEUDO_005729</name>
</gene>
<protein>
    <submittedName>
        <fullName evidence="2">Uncharacterized protein</fullName>
    </submittedName>
</protein>
<sequence>MKQLMGNYTFLGYLAGVFFLCWARDAFLNWFLSFFDEARATPLSSSSDTAVIGGSRTLAGFVGVIFCCWLSDVVFHSDRVMMLVIFSLLQAFMLGLLYPRAACRCTAVSSSYQVFSYSASTRC</sequence>
<keyword evidence="1" id="KW-0812">Transmembrane</keyword>